<name>A0A974NK80_PERPY</name>
<comment type="subcellular location">
    <subcellularLocation>
        <location evidence="1">Membrane</location>
        <topology evidence="1">Multi-pass membrane protein</topology>
    </subcellularLocation>
</comment>
<feature type="transmembrane region" description="Helical" evidence="6">
    <location>
        <begin position="15"/>
        <end position="33"/>
    </location>
</feature>
<feature type="transmembrane region" description="Helical" evidence="6">
    <location>
        <begin position="138"/>
        <end position="160"/>
    </location>
</feature>
<dbReference type="Pfam" id="PF03073">
    <property type="entry name" value="TspO_MBR"/>
    <property type="match status" value="1"/>
</dbReference>
<dbReference type="GO" id="GO:0033013">
    <property type="term" value="P:tetrapyrrole metabolic process"/>
    <property type="evidence" value="ECO:0007669"/>
    <property type="project" value="UniProtKB-ARBA"/>
</dbReference>
<dbReference type="GO" id="GO:0016020">
    <property type="term" value="C:membrane"/>
    <property type="evidence" value="ECO:0007669"/>
    <property type="project" value="UniProtKB-SubCell"/>
</dbReference>
<feature type="transmembrane region" description="Helical" evidence="6">
    <location>
        <begin position="114"/>
        <end position="132"/>
    </location>
</feature>
<dbReference type="KEGG" id="ppsr:I6J18_17390"/>
<gene>
    <name evidence="7" type="ORF">I6J18_17390</name>
</gene>
<dbReference type="InterPro" id="IPR004307">
    <property type="entry name" value="TspO_MBR"/>
</dbReference>
<dbReference type="Proteomes" id="UP000595254">
    <property type="component" value="Chromosome"/>
</dbReference>
<dbReference type="Gene3D" id="1.20.1260.100">
    <property type="entry name" value="TspO/MBR protein"/>
    <property type="match status" value="1"/>
</dbReference>
<dbReference type="AlphaFoldDB" id="A0A974NK80"/>
<evidence type="ECO:0000256" key="1">
    <source>
        <dbReference type="ARBA" id="ARBA00004141"/>
    </source>
</evidence>
<dbReference type="RefSeq" id="WP_040374310.1">
    <property type="nucleotide sequence ID" value="NZ_JARMSH010000003.1"/>
</dbReference>
<dbReference type="PANTHER" id="PTHR10057">
    <property type="entry name" value="PERIPHERAL-TYPE BENZODIAZEPINE RECEPTOR"/>
    <property type="match status" value="1"/>
</dbReference>
<keyword evidence="4 6" id="KW-1133">Transmembrane helix</keyword>
<dbReference type="PANTHER" id="PTHR10057:SF0">
    <property type="entry name" value="TRANSLOCATOR PROTEIN"/>
    <property type="match status" value="1"/>
</dbReference>
<evidence type="ECO:0000256" key="5">
    <source>
        <dbReference type="ARBA" id="ARBA00023136"/>
    </source>
</evidence>
<keyword evidence="3 6" id="KW-0812">Transmembrane</keyword>
<reference evidence="7 8" key="1">
    <citation type="submission" date="2021-01" db="EMBL/GenBank/DDBJ databases">
        <title>FDA dAtabase for Regulatory Grade micrObial Sequences (FDA-ARGOS): Supporting development and validation of Infectious Disease Dx tests.</title>
        <authorList>
            <person name="Nelson B."/>
            <person name="Plummer A."/>
            <person name="Tallon L."/>
            <person name="Sadzewicz L."/>
            <person name="Zhao X."/>
            <person name="Boylan J."/>
            <person name="Ott S."/>
            <person name="Bowen H."/>
            <person name="Vavikolanu K."/>
            <person name="Mehta A."/>
            <person name="Aluvathingal J."/>
            <person name="Nadendla S."/>
            <person name="Myers T."/>
            <person name="Yan Y."/>
            <person name="Sichtig H."/>
        </authorList>
    </citation>
    <scope>NUCLEOTIDE SEQUENCE [LARGE SCALE GENOMIC DNA]</scope>
    <source>
        <strain evidence="7 8">FDAARGOS_1161</strain>
    </source>
</reference>
<protein>
    <submittedName>
        <fullName evidence="7">Tryptophan-rich sensory protein</fullName>
    </submittedName>
</protein>
<evidence type="ECO:0000313" key="8">
    <source>
        <dbReference type="Proteomes" id="UP000595254"/>
    </source>
</evidence>
<comment type="similarity">
    <text evidence="2">Belongs to the TspO/BZRP family.</text>
</comment>
<evidence type="ECO:0000313" key="7">
    <source>
        <dbReference type="EMBL" id="QQS99386.1"/>
    </source>
</evidence>
<sequence length="163" mass="18675">MTILTVNGETDIRRLAKNILIPIVGGSLVGMLATRKAKEKYRKLDKPSFAPPSWVFPVAWTGLYTAMGLARYRVSLKEEQEFLPESAPLYNVQLGLNFLWSFLFFRWGLRGTAFIEMAIMLSLITITSYEYYQRDKTAGALMIPYIGWVTYALGLNYSIWQKN</sequence>
<evidence type="ECO:0000256" key="2">
    <source>
        <dbReference type="ARBA" id="ARBA00007524"/>
    </source>
</evidence>
<keyword evidence="5 6" id="KW-0472">Membrane</keyword>
<proteinExistence type="inferred from homology"/>
<evidence type="ECO:0000256" key="3">
    <source>
        <dbReference type="ARBA" id="ARBA00022692"/>
    </source>
</evidence>
<evidence type="ECO:0000256" key="6">
    <source>
        <dbReference type="SAM" id="Phobius"/>
    </source>
</evidence>
<dbReference type="CDD" id="cd15904">
    <property type="entry name" value="TSPO_MBR"/>
    <property type="match status" value="1"/>
</dbReference>
<organism evidence="7 8">
    <name type="scientific">Peribacillus psychrosaccharolyticus</name>
    <name type="common">Bacillus psychrosaccharolyticus</name>
    <dbReference type="NCBI Taxonomy" id="1407"/>
    <lineage>
        <taxon>Bacteria</taxon>
        <taxon>Bacillati</taxon>
        <taxon>Bacillota</taxon>
        <taxon>Bacilli</taxon>
        <taxon>Bacillales</taxon>
        <taxon>Bacillaceae</taxon>
        <taxon>Peribacillus</taxon>
    </lineage>
</organism>
<keyword evidence="8" id="KW-1185">Reference proteome</keyword>
<dbReference type="EMBL" id="CP068053">
    <property type="protein sequence ID" value="QQS99386.1"/>
    <property type="molecule type" value="Genomic_DNA"/>
</dbReference>
<evidence type="ECO:0000256" key="4">
    <source>
        <dbReference type="ARBA" id="ARBA00022989"/>
    </source>
</evidence>
<accession>A0A974NK80</accession>
<dbReference type="FunFam" id="1.20.1260.100:FF:000001">
    <property type="entry name" value="translocator protein 2"/>
    <property type="match status" value="1"/>
</dbReference>
<dbReference type="PIRSF" id="PIRSF005859">
    <property type="entry name" value="PBR"/>
    <property type="match status" value="1"/>
</dbReference>
<dbReference type="InterPro" id="IPR038330">
    <property type="entry name" value="TspO/MBR-related_sf"/>
</dbReference>